<organism evidence="7 8">
    <name type="scientific">Sphaerimonospora cavernae</name>
    <dbReference type="NCBI Taxonomy" id="1740611"/>
    <lineage>
        <taxon>Bacteria</taxon>
        <taxon>Bacillati</taxon>
        <taxon>Actinomycetota</taxon>
        <taxon>Actinomycetes</taxon>
        <taxon>Streptosporangiales</taxon>
        <taxon>Streptosporangiaceae</taxon>
        <taxon>Sphaerimonospora</taxon>
    </lineage>
</organism>
<dbReference type="EMBL" id="JBHMQT010000035">
    <property type="protein sequence ID" value="MFC0863868.1"/>
    <property type="molecule type" value="Genomic_DNA"/>
</dbReference>
<proteinExistence type="inferred from homology"/>
<evidence type="ECO:0000256" key="4">
    <source>
        <dbReference type="ARBA" id="ARBA00022827"/>
    </source>
</evidence>
<accession>A0ABV6U630</accession>
<evidence type="ECO:0000256" key="3">
    <source>
        <dbReference type="ARBA" id="ARBA00022630"/>
    </source>
</evidence>
<dbReference type="Gene3D" id="3.30.43.10">
    <property type="entry name" value="Uridine Diphospho-n-acetylenolpyruvylglucosamine Reductase, domain 2"/>
    <property type="match status" value="1"/>
</dbReference>
<dbReference type="InterPro" id="IPR012951">
    <property type="entry name" value="BBE"/>
</dbReference>
<dbReference type="Pfam" id="PF01565">
    <property type="entry name" value="FAD_binding_4"/>
    <property type="match status" value="1"/>
</dbReference>
<keyword evidence="8" id="KW-1185">Reference proteome</keyword>
<keyword evidence="5" id="KW-0560">Oxidoreductase</keyword>
<dbReference type="PANTHER" id="PTHR42973:SF39">
    <property type="entry name" value="FAD-BINDING PCMH-TYPE DOMAIN-CONTAINING PROTEIN"/>
    <property type="match status" value="1"/>
</dbReference>
<protein>
    <submittedName>
        <fullName evidence="7">FAD-binding oxidoreductase</fullName>
    </submittedName>
</protein>
<keyword evidence="3" id="KW-0285">Flavoprotein</keyword>
<dbReference type="InterPro" id="IPR006094">
    <property type="entry name" value="Oxid_FAD_bind_N"/>
</dbReference>
<comment type="similarity">
    <text evidence="2">Belongs to the oxygen-dependent FAD-linked oxidoreductase family.</text>
</comment>
<dbReference type="InterPro" id="IPR016166">
    <property type="entry name" value="FAD-bd_PCMH"/>
</dbReference>
<reference evidence="7 8" key="1">
    <citation type="submission" date="2024-09" db="EMBL/GenBank/DDBJ databases">
        <authorList>
            <person name="Sun Q."/>
            <person name="Mori K."/>
        </authorList>
    </citation>
    <scope>NUCLEOTIDE SEQUENCE [LARGE SCALE GENOMIC DNA]</scope>
    <source>
        <strain evidence="7 8">TBRC 1851</strain>
    </source>
</reference>
<gene>
    <name evidence="7" type="ORF">ACFHYQ_16305</name>
</gene>
<evidence type="ECO:0000256" key="1">
    <source>
        <dbReference type="ARBA" id="ARBA00001974"/>
    </source>
</evidence>
<evidence type="ECO:0000256" key="2">
    <source>
        <dbReference type="ARBA" id="ARBA00005466"/>
    </source>
</evidence>
<comment type="cofactor">
    <cofactor evidence="1">
        <name>FAD</name>
        <dbReference type="ChEBI" id="CHEBI:57692"/>
    </cofactor>
</comment>
<dbReference type="Pfam" id="PF08031">
    <property type="entry name" value="BBE"/>
    <property type="match status" value="1"/>
</dbReference>
<dbReference type="Proteomes" id="UP001589870">
    <property type="component" value="Unassembled WGS sequence"/>
</dbReference>
<dbReference type="PROSITE" id="PS51387">
    <property type="entry name" value="FAD_PCMH"/>
    <property type="match status" value="1"/>
</dbReference>
<evidence type="ECO:0000259" key="6">
    <source>
        <dbReference type="PROSITE" id="PS51387"/>
    </source>
</evidence>
<dbReference type="InterPro" id="IPR036318">
    <property type="entry name" value="FAD-bd_PCMH-like_sf"/>
</dbReference>
<comment type="caution">
    <text evidence="7">The sequence shown here is derived from an EMBL/GenBank/DDBJ whole genome shotgun (WGS) entry which is preliminary data.</text>
</comment>
<dbReference type="Gene3D" id="3.30.465.10">
    <property type="match status" value="1"/>
</dbReference>
<dbReference type="RefSeq" id="WP_394302005.1">
    <property type="nucleotide sequence ID" value="NZ_JBHMQT010000035.1"/>
</dbReference>
<evidence type="ECO:0000313" key="7">
    <source>
        <dbReference type="EMBL" id="MFC0863868.1"/>
    </source>
</evidence>
<name>A0ABV6U630_9ACTN</name>
<dbReference type="InterPro" id="IPR050416">
    <property type="entry name" value="FAD-linked_Oxidoreductase"/>
</dbReference>
<evidence type="ECO:0000256" key="5">
    <source>
        <dbReference type="ARBA" id="ARBA00023002"/>
    </source>
</evidence>
<dbReference type="SUPFAM" id="SSF56176">
    <property type="entry name" value="FAD-binding/transporter-associated domain-like"/>
    <property type="match status" value="1"/>
</dbReference>
<dbReference type="PANTHER" id="PTHR42973">
    <property type="entry name" value="BINDING OXIDOREDUCTASE, PUTATIVE (AFU_ORTHOLOGUE AFUA_1G17690)-RELATED"/>
    <property type="match status" value="1"/>
</dbReference>
<sequence>MSQQQVQPRPHQTRELAPSVLAAAHSLRRGFEGAVHLPGEADYDARRRAPYSSVDPHPALVAEAASVADVRAAVVTARDYDLPFAVQATGHGTHVPSDGGLLLRTSGMSSVLVDPERRIARVRPGTVWEEVIADAEPFGLAPLAGTAPSVGVVGYTLGGGFGWLARKYGFAADSVLCAEIVTADGRIVTASPDRHADLFWAVRGGGGNFGVVTSLEFRLHPVAQVHAGTAFFAIDRAAETLVRYRDWIRDVPDELSTAILLTRLPHDPEVPEALRGRRVIGIQAMYPGEAEQARRLLRPLWAAAGPVLLDGMRSTTFGRSAMGGTFPRRMETLHTLPDPVIEALVNAGGRAAPTVEIRHWGGAIAGQGPGAAPVGHRDVPLSVIVDVDVPEVDQALRTHGTGGTFLNFLHDTTRTATAYAADDHRRLREVKRAYDPDNFFRHNHNIPPAGLGSG</sequence>
<dbReference type="Gene3D" id="3.40.462.20">
    <property type="match status" value="1"/>
</dbReference>
<dbReference type="InterPro" id="IPR016169">
    <property type="entry name" value="FAD-bd_PCMH_sub2"/>
</dbReference>
<evidence type="ECO:0000313" key="8">
    <source>
        <dbReference type="Proteomes" id="UP001589870"/>
    </source>
</evidence>
<keyword evidence="4" id="KW-0274">FAD</keyword>
<feature type="domain" description="FAD-binding PCMH-type" evidence="6">
    <location>
        <begin position="54"/>
        <end position="222"/>
    </location>
</feature>
<dbReference type="InterPro" id="IPR016167">
    <property type="entry name" value="FAD-bd_PCMH_sub1"/>
</dbReference>